<keyword evidence="3" id="KW-1185">Reference proteome</keyword>
<evidence type="ECO:0008006" key="4">
    <source>
        <dbReference type="Google" id="ProtNLM"/>
    </source>
</evidence>
<organism evidence="2 3">
    <name type="scientific">Caerostris darwini</name>
    <dbReference type="NCBI Taxonomy" id="1538125"/>
    <lineage>
        <taxon>Eukaryota</taxon>
        <taxon>Metazoa</taxon>
        <taxon>Ecdysozoa</taxon>
        <taxon>Arthropoda</taxon>
        <taxon>Chelicerata</taxon>
        <taxon>Arachnida</taxon>
        <taxon>Araneae</taxon>
        <taxon>Araneomorphae</taxon>
        <taxon>Entelegynae</taxon>
        <taxon>Araneoidea</taxon>
        <taxon>Araneidae</taxon>
        <taxon>Caerostris</taxon>
    </lineage>
</organism>
<name>A0AAV4QE94_9ARAC</name>
<evidence type="ECO:0000256" key="1">
    <source>
        <dbReference type="SAM" id="MobiDB-lite"/>
    </source>
</evidence>
<reference evidence="2 3" key="1">
    <citation type="submission" date="2021-06" db="EMBL/GenBank/DDBJ databases">
        <title>Caerostris darwini draft genome.</title>
        <authorList>
            <person name="Kono N."/>
            <person name="Arakawa K."/>
        </authorList>
    </citation>
    <scope>NUCLEOTIDE SEQUENCE [LARGE SCALE GENOMIC DNA]</scope>
</reference>
<evidence type="ECO:0000313" key="2">
    <source>
        <dbReference type="EMBL" id="GIY06416.1"/>
    </source>
</evidence>
<feature type="compositionally biased region" description="Polar residues" evidence="1">
    <location>
        <begin position="40"/>
        <end position="54"/>
    </location>
</feature>
<sequence length="140" mass="15522">MGDMWLCLLLQSASSKLSKEYQQGKKNNARTPYGPFNRPPQGNQPRHSKPSLTTAKRGWKVNTRLPISFGVGYDDSTPRKNSLRKDGLSLALPSGCLCIDSLLNKRFYFRWNTQSTVVKSRIGTLLSVAAVSADCASKQD</sequence>
<accession>A0AAV4QE94</accession>
<dbReference type="EMBL" id="BPLQ01004208">
    <property type="protein sequence ID" value="GIY06416.1"/>
    <property type="molecule type" value="Genomic_DNA"/>
</dbReference>
<proteinExistence type="predicted"/>
<evidence type="ECO:0000313" key="3">
    <source>
        <dbReference type="Proteomes" id="UP001054837"/>
    </source>
</evidence>
<gene>
    <name evidence="2" type="ORF">CDAR_547291</name>
</gene>
<feature type="region of interest" description="Disordered" evidence="1">
    <location>
        <begin position="19"/>
        <end position="58"/>
    </location>
</feature>
<protein>
    <recommendedName>
        <fullName evidence="4">Ribosomal protein L2</fullName>
    </recommendedName>
</protein>
<comment type="caution">
    <text evidence="2">The sequence shown here is derived from an EMBL/GenBank/DDBJ whole genome shotgun (WGS) entry which is preliminary data.</text>
</comment>
<dbReference type="AlphaFoldDB" id="A0AAV4QE94"/>
<dbReference type="Proteomes" id="UP001054837">
    <property type="component" value="Unassembled WGS sequence"/>
</dbReference>